<dbReference type="SUPFAM" id="SSF52540">
    <property type="entry name" value="P-loop containing nucleoside triphosphate hydrolases"/>
    <property type="match status" value="1"/>
</dbReference>
<dbReference type="KEGG" id="nth:Nther_2027"/>
<proteinExistence type="predicted"/>
<evidence type="ECO:0000259" key="2">
    <source>
        <dbReference type="SMART" id="SM00382"/>
    </source>
</evidence>
<organism evidence="3 4">
    <name type="scientific">Natranaerobius thermophilus (strain ATCC BAA-1301 / DSM 18059 / JW/NM-WN-LF)</name>
    <dbReference type="NCBI Taxonomy" id="457570"/>
    <lineage>
        <taxon>Bacteria</taxon>
        <taxon>Bacillati</taxon>
        <taxon>Bacillota</taxon>
        <taxon>Clostridia</taxon>
        <taxon>Natranaerobiales</taxon>
        <taxon>Natranaerobiaceae</taxon>
        <taxon>Natranaerobius</taxon>
    </lineage>
</organism>
<dbReference type="eggNOG" id="COG1239">
    <property type="taxonomic scope" value="Bacteria"/>
</dbReference>
<evidence type="ECO:0000313" key="4">
    <source>
        <dbReference type="Proteomes" id="UP000001683"/>
    </source>
</evidence>
<dbReference type="Proteomes" id="UP000001683">
    <property type="component" value="Chromosome"/>
</dbReference>
<sequence length="453" mass="51229">MKYAQGQVIHDGNQDLYKLLKVSTISTYLGIPHHIHAEGVRGTGKTTLFRGVGKNLPKIIRIKDCVYNCHPLKPHCPQHKDLNREEVAKLETEWIQMPFMEISHGAKLGTVLGSIDLKKITDQNQPLAGILPGVIPRAHRGIIFIDEINRLADTSPELTDVLLDVMGTKPGKVQIEETGLTKVELQVNLGVWAASNPDEDPGSLQNIRKQLSDRFDFSTNVFRPAEPKVVQKILAGQSNPKTVEDDLNRILKNFSHCRTKESESETEGLVDFPQELSELLAKIYIDYSIESMRAIKAIRFGAIFHALMNKEINYDNNSSQAGLLNTGAYADSVDIDDILQIAEHTLKHRVSDETKKSIIQELENYKYRKEQPQVSNSNYDNHDQSHSKQDFNKKSTMRSQQFISNLVSRIKRSLQKPTKEKVKTTGDRGKSLMELAQEDKDSKELIKEGKREK</sequence>
<dbReference type="PANTHER" id="PTHR32039">
    <property type="entry name" value="MAGNESIUM-CHELATASE SUBUNIT CHLI"/>
    <property type="match status" value="1"/>
</dbReference>
<dbReference type="RefSeq" id="WP_012448451.1">
    <property type="nucleotide sequence ID" value="NC_010718.1"/>
</dbReference>
<feature type="compositionally biased region" description="Basic and acidic residues" evidence="1">
    <location>
        <begin position="417"/>
        <end position="453"/>
    </location>
</feature>
<dbReference type="EMBL" id="CP001034">
    <property type="protein sequence ID" value="ACB85594.1"/>
    <property type="molecule type" value="Genomic_DNA"/>
</dbReference>
<keyword evidence="4" id="KW-1185">Reference proteome</keyword>
<dbReference type="Gene3D" id="3.40.50.300">
    <property type="entry name" value="P-loop containing nucleotide triphosphate hydrolases"/>
    <property type="match status" value="1"/>
</dbReference>
<dbReference type="SMART" id="SM00382">
    <property type="entry name" value="AAA"/>
    <property type="match status" value="1"/>
</dbReference>
<gene>
    <name evidence="3" type="ordered locus">Nther_2027</name>
</gene>
<feature type="compositionally biased region" description="Polar residues" evidence="1">
    <location>
        <begin position="397"/>
        <end position="407"/>
    </location>
</feature>
<dbReference type="InterPro" id="IPR045006">
    <property type="entry name" value="CHLI-like"/>
</dbReference>
<dbReference type="HOGENOM" id="CLU_052818_0_0_9"/>
<dbReference type="OrthoDB" id="9775079at2"/>
<dbReference type="STRING" id="457570.Nther_2027"/>
<dbReference type="InParanoid" id="B2A703"/>
<reference evidence="3 4" key="1">
    <citation type="submission" date="2008-04" db="EMBL/GenBank/DDBJ databases">
        <title>Complete sequence of chromosome of Natranaerobius thermophilus JW/NM-WN-LF.</title>
        <authorList>
            <consortium name="US DOE Joint Genome Institute"/>
            <person name="Copeland A."/>
            <person name="Lucas S."/>
            <person name="Lapidus A."/>
            <person name="Glavina del Rio T."/>
            <person name="Dalin E."/>
            <person name="Tice H."/>
            <person name="Bruce D."/>
            <person name="Goodwin L."/>
            <person name="Pitluck S."/>
            <person name="Chertkov O."/>
            <person name="Brettin T."/>
            <person name="Detter J.C."/>
            <person name="Han C."/>
            <person name="Kuske C.R."/>
            <person name="Schmutz J."/>
            <person name="Larimer F."/>
            <person name="Land M."/>
            <person name="Hauser L."/>
            <person name="Kyrpides N."/>
            <person name="Lykidis A."/>
            <person name="Mesbah N.M."/>
            <person name="Wiegel J."/>
        </authorList>
    </citation>
    <scope>NUCLEOTIDE SEQUENCE [LARGE SCALE GENOMIC DNA]</scope>
    <source>
        <strain evidence="4">ATCC BAA-1301 / DSM 18059 / JW/NM-WN-LF</strain>
    </source>
</reference>
<feature type="region of interest" description="Disordered" evidence="1">
    <location>
        <begin position="369"/>
        <end position="453"/>
    </location>
</feature>
<name>B2A703_NATTJ</name>
<feature type="compositionally biased region" description="Basic and acidic residues" evidence="1">
    <location>
        <begin position="380"/>
        <end position="393"/>
    </location>
</feature>
<dbReference type="AlphaFoldDB" id="B2A703"/>
<dbReference type="InterPro" id="IPR027417">
    <property type="entry name" value="P-loop_NTPase"/>
</dbReference>
<dbReference type="PANTHER" id="PTHR32039:SF9">
    <property type="entry name" value="MAGNESIUM-CHELATASE SUBUNIT CHLI-2, CHLOROPLASTIC"/>
    <property type="match status" value="1"/>
</dbReference>
<evidence type="ECO:0000313" key="3">
    <source>
        <dbReference type="EMBL" id="ACB85594.1"/>
    </source>
</evidence>
<feature type="domain" description="AAA+ ATPase" evidence="2">
    <location>
        <begin position="31"/>
        <end position="225"/>
    </location>
</feature>
<protein>
    <submittedName>
        <fullName evidence="3">AAA ATPase</fullName>
    </submittedName>
</protein>
<evidence type="ECO:0000256" key="1">
    <source>
        <dbReference type="SAM" id="MobiDB-lite"/>
    </source>
</evidence>
<accession>B2A703</accession>
<dbReference type="InterPro" id="IPR003593">
    <property type="entry name" value="AAA+_ATPase"/>
</dbReference>
<reference evidence="3 4" key="2">
    <citation type="journal article" date="2011" name="J. Bacteriol.">
        <title>Complete genome sequence of the anaerobic, halophilic alkalithermophile Natranaerobius thermophilus JW/NM-WN-LF.</title>
        <authorList>
            <person name="Zhao B."/>
            <person name="Mesbah N.M."/>
            <person name="Dalin E."/>
            <person name="Goodwin L."/>
            <person name="Nolan M."/>
            <person name="Pitluck S."/>
            <person name="Chertkov O."/>
            <person name="Brettin T.S."/>
            <person name="Han J."/>
            <person name="Larimer F.W."/>
            <person name="Land M.L."/>
            <person name="Hauser L."/>
            <person name="Kyrpides N."/>
            <person name="Wiegel J."/>
        </authorList>
    </citation>
    <scope>NUCLEOTIDE SEQUENCE [LARGE SCALE GENOMIC DNA]</scope>
    <source>
        <strain evidence="4">ATCC BAA-1301 / DSM 18059 / JW/NM-WN-LF</strain>
    </source>
</reference>